<keyword evidence="2" id="KW-0732">Signal</keyword>
<sequence length="64" mass="6837">MSYGFVSLVLWLGQALVMTSAARWVVDLEVGRHSGSGSSGGKAQSGGSLSDDLGGREARRRWPW</sequence>
<evidence type="ECO:0000313" key="3">
    <source>
        <dbReference type="EMBL" id="BAD23322.1"/>
    </source>
</evidence>
<organism evidence="3 4">
    <name type="scientific">Oryza sativa subsp. japonica</name>
    <name type="common">Rice</name>
    <dbReference type="NCBI Taxonomy" id="39947"/>
    <lineage>
        <taxon>Eukaryota</taxon>
        <taxon>Viridiplantae</taxon>
        <taxon>Streptophyta</taxon>
        <taxon>Embryophyta</taxon>
        <taxon>Tracheophyta</taxon>
        <taxon>Spermatophyta</taxon>
        <taxon>Magnoliopsida</taxon>
        <taxon>Liliopsida</taxon>
        <taxon>Poales</taxon>
        <taxon>Poaceae</taxon>
        <taxon>BOP clade</taxon>
        <taxon>Oryzoideae</taxon>
        <taxon>Oryzeae</taxon>
        <taxon>Oryzinae</taxon>
        <taxon>Oryza</taxon>
        <taxon>Oryza sativa</taxon>
    </lineage>
</organism>
<dbReference type="Proteomes" id="UP000000763">
    <property type="component" value="Chromosome 9"/>
</dbReference>
<feature type="region of interest" description="Disordered" evidence="1">
    <location>
        <begin position="32"/>
        <end position="64"/>
    </location>
</feature>
<feature type="signal peptide" evidence="2">
    <location>
        <begin position="1"/>
        <end position="21"/>
    </location>
</feature>
<dbReference type="AlphaFoldDB" id="Q6K556"/>
<evidence type="ECO:0000256" key="1">
    <source>
        <dbReference type="SAM" id="MobiDB-lite"/>
    </source>
</evidence>
<reference evidence="4" key="2">
    <citation type="journal article" date="2008" name="Nucleic Acids Res.">
        <title>The rice annotation project database (RAP-DB): 2008 update.</title>
        <authorList>
            <consortium name="The rice annotation project (RAP)"/>
        </authorList>
    </citation>
    <scope>GENOME REANNOTATION</scope>
    <source>
        <strain evidence="4">cv. Nipponbare</strain>
    </source>
</reference>
<accession>Q6K556</accession>
<reference evidence="4" key="1">
    <citation type="journal article" date="2005" name="Nature">
        <title>The map-based sequence of the rice genome.</title>
        <authorList>
            <consortium name="International rice genome sequencing project (IRGSP)"/>
            <person name="Matsumoto T."/>
            <person name="Wu J."/>
            <person name="Kanamori H."/>
            <person name="Katayose Y."/>
            <person name="Fujisawa M."/>
            <person name="Namiki N."/>
            <person name="Mizuno H."/>
            <person name="Yamamoto K."/>
            <person name="Antonio B.A."/>
            <person name="Baba T."/>
            <person name="Sakata K."/>
            <person name="Nagamura Y."/>
            <person name="Aoki H."/>
            <person name="Arikawa K."/>
            <person name="Arita K."/>
            <person name="Bito T."/>
            <person name="Chiden Y."/>
            <person name="Fujitsuka N."/>
            <person name="Fukunaka R."/>
            <person name="Hamada M."/>
            <person name="Harada C."/>
            <person name="Hayashi A."/>
            <person name="Hijishita S."/>
            <person name="Honda M."/>
            <person name="Hosokawa S."/>
            <person name="Ichikawa Y."/>
            <person name="Idonuma A."/>
            <person name="Iijima M."/>
            <person name="Ikeda M."/>
            <person name="Ikeno M."/>
            <person name="Ito K."/>
            <person name="Ito S."/>
            <person name="Ito T."/>
            <person name="Ito Y."/>
            <person name="Ito Y."/>
            <person name="Iwabuchi A."/>
            <person name="Kamiya K."/>
            <person name="Karasawa W."/>
            <person name="Kurita K."/>
            <person name="Katagiri S."/>
            <person name="Kikuta A."/>
            <person name="Kobayashi H."/>
            <person name="Kobayashi N."/>
            <person name="Machita K."/>
            <person name="Maehara T."/>
            <person name="Masukawa M."/>
            <person name="Mizubayashi T."/>
            <person name="Mukai Y."/>
            <person name="Nagasaki H."/>
            <person name="Nagata Y."/>
            <person name="Naito S."/>
            <person name="Nakashima M."/>
            <person name="Nakama Y."/>
            <person name="Nakamichi Y."/>
            <person name="Nakamura M."/>
            <person name="Meguro A."/>
            <person name="Negishi M."/>
            <person name="Ohta I."/>
            <person name="Ohta T."/>
            <person name="Okamoto M."/>
            <person name="Ono N."/>
            <person name="Saji S."/>
            <person name="Sakaguchi M."/>
            <person name="Sakai K."/>
            <person name="Shibata M."/>
            <person name="Shimokawa T."/>
            <person name="Song J."/>
            <person name="Takazaki Y."/>
            <person name="Terasawa K."/>
            <person name="Tsugane M."/>
            <person name="Tsuji K."/>
            <person name="Ueda S."/>
            <person name="Waki K."/>
            <person name="Yamagata H."/>
            <person name="Yamamoto M."/>
            <person name="Yamamoto S."/>
            <person name="Yamane H."/>
            <person name="Yoshiki S."/>
            <person name="Yoshihara R."/>
            <person name="Yukawa K."/>
            <person name="Zhong H."/>
            <person name="Yano M."/>
            <person name="Yuan Q."/>
            <person name="Ouyang S."/>
            <person name="Liu J."/>
            <person name="Jones K.M."/>
            <person name="Gansberger K."/>
            <person name="Moffat K."/>
            <person name="Hill J."/>
            <person name="Bera J."/>
            <person name="Fadrosh D."/>
            <person name="Jin S."/>
            <person name="Johri S."/>
            <person name="Kim M."/>
            <person name="Overton L."/>
            <person name="Reardon M."/>
            <person name="Tsitrin T."/>
            <person name="Vuong H."/>
            <person name="Weaver B."/>
            <person name="Ciecko A."/>
            <person name="Tallon L."/>
            <person name="Jackson J."/>
            <person name="Pai G."/>
            <person name="Aken S.V."/>
            <person name="Utterback T."/>
            <person name="Reidmuller S."/>
            <person name="Feldblyum T."/>
            <person name="Hsiao J."/>
            <person name="Zismann V."/>
            <person name="Iobst S."/>
            <person name="de Vazeille A.R."/>
            <person name="Buell C.R."/>
            <person name="Ying K."/>
            <person name="Li Y."/>
            <person name="Lu T."/>
            <person name="Huang Y."/>
            <person name="Zhao Q."/>
            <person name="Feng Q."/>
            <person name="Zhang L."/>
            <person name="Zhu J."/>
            <person name="Weng Q."/>
            <person name="Mu J."/>
            <person name="Lu Y."/>
            <person name="Fan D."/>
            <person name="Liu Y."/>
            <person name="Guan J."/>
            <person name="Zhang Y."/>
            <person name="Yu S."/>
            <person name="Liu X."/>
            <person name="Zhang Y."/>
            <person name="Hong G."/>
            <person name="Han B."/>
            <person name="Choisne N."/>
            <person name="Demange N."/>
            <person name="Orjeda G."/>
            <person name="Samain S."/>
            <person name="Cattolico L."/>
            <person name="Pelletier E."/>
            <person name="Couloux A."/>
            <person name="Segurens B."/>
            <person name="Wincker P."/>
            <person name="D'Hont A."/>
            <person name="Scarpelli C."/>
            <person name="Weissenbach J."/>
            <person name="Salanoubat M."/>
            <person name="Quetier F."/>
            <person name="Yu Y."/>
            <person name="Kim H.R."/>
            <person name="Rambo T."/>
            <person name="Currie J."/>
            <person name="Collura K."/>
            <person name="Luo M."/>
            <person name="Yang T."/>
            <person name="Ammiraju J.S.S."/>
            <person name="Engler F."/>
            <person name="Soderlund C."/>
            <person name="Wing R.A."/>
            <person name="Palmer L.E."/>
            <person name="de la Bastide M."/>
            <person name="Spiegel L."/>
            <person name="Nascimento L."/>
            <person name="Zutavern T."/>
            <person name="O'Shaughnessy A."/>
            <person name="Dike S."/>
            <person name="Dedhia N."/>
            <person name="Preston R."/>
            <person name="Balija V."/>
            <person name="McCombie W.R."/>
            <person name="Chow T."/>
            <person name="Chen H."/>
            <person name="Chung M."/>
            <person name="Chen C."/>
            <person name="Shaw J."/>
            <person name="Wu H."/>
            <person name="Hsiao K."/>
            <person name="Chao Y."/>
            <person name="Chu M."/>
            <person name="Cheng C."/>
            <person name="Hour A."/>
            <person name="Lee P."/>
            <person name="Lin S."/>
            <person name="Lin Y."/>
            <person name="Liou J."/>
            <person name="Liu S."/>
            <person name="Hsing Y."/>
            <person name="Raghuvanshi S."/>
            <person name="Mohanty A."/>
            <person name="Bharti A.K."/>
            <person name="Gaur A."/>
            <person name="Gupta V."/>
            <person name="Kumar D."/>
            <person name="Ravi V."/>
            <person name="Vij S."/>
            <person name="Kapur A."/>
            <person name="Khurana P."/>
            <person name="Khurana P."/>
            <person name="Khurana J.P."/>
            <person name="Tyagi A.K."/>
            <person name="Gaikwad K."/>
            <person name="Singh A."/>
            <person name="Dalal V."/>
            <person name="Srivastava S."/>
            <person name="Dixit A."/>
            <person name="Pal A.K."/>
            <person name="Ghazi I.A."/>
            <person name="Yadav M."/>
            <person name="Pandit A."/>
            <person name="Bhargava A."/>
            <person name="Sureshbabu K."/>
            <person name="Batra K."/>
            <person name="Sharma T.R."/>
            <person name="Mohapatra T."/>
            <person name="Singh N.K."/>
            <person name="Messing J."/>
            <person name="Nelson A.B."/>
            <person name="Fuks G."/>
            <person name="Kavchok S."/>
            <person name="Keizer G."/>
            <person name="Linton E."/>
            <person name="Llaca V."/>
            <person name="Song R."/>
            <person name="Tanyolac B."/>
            <person name="Young S."/>
            <person name="Ho-Il K."/>
            <person name="Hahn J.H."/>
            <person name="Sangsakoo G."/>
            <person name="Vanavichit A."/>
            <person name="de Mattos Luiz.A.T."/>
            <person name="Zimmer P.D."/>
            <person name="Malone G."/>
            <person name="Dellagostin O."/>
            <person name="de Oliveira A.C."/>
            <person name="Bevan M."/>
            <person name="Bancroft I."/>
            <person name="Minx P."/>
            <person name="Cordum H."/>
            <person name="Wilson R."/>
            <person name="Cheng Z."/>
            <person name="Jin W."/>
            <person name="Jiang J."/>
            <person name="Leong S.A."/>
            <person name="Iwama H."/>
            <person name="Gojobori T."/>
            <person name="Itoh T."/>
            <person name="Niimura Y."/>
            <person name="Fujii Y."/>
            <person name="Habara T."/>
            <person name="Sakai H."/>
            <person name="Sato Y."/>
            <person name="Wilson G."/>
            <person name="Kumar K."/>
            <person name="McCouch S."/>
            <person name="Juretic N."/>
            <person name="Hoen D."/>
            <person name="Wright S."/>
            <person name="Bruskiewich R."/>
            <person name="Bureau T."/>
            <person name="Miyao A."/>
            <person name="Hirochika H."/>
            <person name="Nishikawa T."/>
            <person name="Kadowaki K."/>
            <person name="Sugiura M."/>
            <person name="Burr B."/>
            <person name="Sasaki T."/>
        </authorList>
    </citation>
    <scope>NUCLEOTIDE SEQUENCE [LARGE SCALE GENOMIC DNA]</scope>
    <source>
        <strain evidence="4">cv. Nipponbare</strain>
    </source>
</reference>
<gene>
    <name evidence="3" type="primary">P0711F01.44</name>
</gene>
<dbReference type="EMBL" id="AP005508">
    <property type="protein sequence ID" value="BAD23322.1"/>
    <property type="molecule type" value="Genomic_DNA"/>
</dbReference>
<protein>
    <submittedName>
        <fullName evidence="3">Uncharacterized protein</fullName>
    </submittedName>
</protein>
<proteinExistence type="predicted"/>
<feature type="chain" id="PRO_5004275453" evidence="2">
    <location>
        <begin position="22"/>
        <end position="64"/>
    </location>
</feature>
<evidence type="ECO:0000256" key="2">
    <source>
        <dbReference type="SAM" id="SignalP"/>
    </source>
</evidence>
<name>Q6K556_ORYSJ</name>
<evidence type="ECO:0000313" key="4">
    <source>
        <dbReference type="Proteomes" id="UP000000763"/>
    </source>
</evidence>